<feature type="compositionally biased region" description="Basic and acidic residues" evidence="12">
    <location>
        <begin position="3365"/>
        <end position="3377"/>
    </location>
</feature>
<evidence type="ECO:0000256" key="3">
    <source>
        <dbReference type="ARBA" id="ARBA00004906"/>
    </source>
</evidence>
<dbReference type="FunFam" id="3.30.2410.10:FF:000004">
    <property type="entry name" value="E3 ubiquitin-protein ligase HUWE1, variant"/>
    <property type="match status" value="1"/>
</dbReference>
<feature type="compositionally biased region" description="Low complexity" evidence="12">
    <location>
        <begin position="2858"/>
        <end position="2874"/>
    </location>
</feature>
<evidence type="ECO:0000256" key="2">
    <source>
        <dbReference type="ARBA" id="ARBA00004123"/>
    </source>
</evidence>
<dbReference type="Gene3D" id="3.30.2160.10">
    <property type="entry name" value="Hect, E3 ligase catalytic domain"/>
    <property type="match status" value="1"/>
</dbReference>
<gene>
    <name evidence="14" type="ORF">BT63DRAFT_456278</name>
</gene>
<feature type="region of interest" description="Disordered" evidence="12">
    <location>
        <begin position="2494"/>
        <end position="2519"/>
    </location>
</feature>
<feature type="compositionally biased region" description="Basic and acidic residues" evidence="12">
    <location>
        <begin position="1973"/>
        <end position="1985"/>
    </location>
</feature>
<comment type="subcellular location">
    <subcellularLocation>
        <location evidence="2">Nucleus</location>
    </subcellularLocation>
</comment>
<reference evidence="14" key="1">
    <citation type="journal article" date="2020" name="Stud. Mycol.">
        <title>101 Dothideomycetes genomes: a test case for predicting lifestyles and emergence of pathogens.</title>
        <authorList>
            <person name="Haridas S."/>
            <person name="Albert R."/>
            <person name="Binder M."/>
            <person name="Bloem J."/>
            <person name="Labutti K."/>
            <person name="Salamov A."/>
            <person name="Andreopoulos B."/>
            <person name="Baker S."/>
            <person name="Barry K."/>
            <person name="Bills G."/>
            <person name="Bluhm B."/>
            <person name="Cannon C."/>
            <person name="Castanera R."/>
            <person name="Culley D."/>
            <person name="Daum C."/>
            <person name="Ezra D."/>
            <person name="Gonzalez J."/>
            <person name="Henrissat B."/>
            <person name="Kuo A."/>
            <person name="Liang C."/>
            <person name="Lipzen A."/>
            <person name="Lutzoni F."/>
            <person name="Magnuson J."/>
            <person name="Mondo S."/>
            <person name="Nolan M."/>
            <person name="Ohm R."/>
            <person name="Pangilinan J."/>
            <person name="Park H.-J."/>
            <person name="Ramirez L."/>
            <person name="Alfaro M."/>
            <person name="Sun H."/>
            <person name="Tritt A."/>
            <person name="Yoshinaga Y."/>
            <person name="Zwiers L.-H."/>
            <person name="Turgeon B."/>
            <person name="Goodwin S."/>
            <person name="Spatafora J."/>
            <person name="Crous P."/>
            <person name="Grigoriev I."/>
        </authorList>
    </citation>
    <scope>NUCLEOTIDE SEQUENCE</scope>
    <source>
        <strain evidence="14">CBS 115976</strain>
    </source>
</reference>
<evidence type="ECO:0000256" key="1">
    <source>
        <dbReference type="ARBA" id="ARBA00000885"/>
    </source>
</evidence>
<feature type="compositionally biased region" description="Polar residues" evidence="12">
    <location>
        <begin position="285"/>
        <end position="298"/>
    </location>
</feature>
<feature type="region of interest" description="Disordered" evidence="12">
    <location>
        <begin position="209"/>
        <end position="233"/>
    </location>
</feature>
<accession>A0A6A6UAK8</accession>
<sequence length="4027" mass="449208">MGKISRTASRLDPSPYQNDFIEKAKVLPWRQLPQHLKSFPREWPFPRGDIWSFVKLLNYFDEILDHCIQHYGLQSGVQSTPFDRAILLDHSKDIESIEEREAALDKLGFQDDGDRQFIESIMQFTMLLLENCSNRSLYRSTDRLNAFLSTTSLSLLEITLKLCFRVAKRFHSTRVKMAGSGALPSMHKEQYDLNLDNLLKLALPFPKPSPSRALTDSNGKNKEKDTGLETATNTSIHPSDIVSFLQCRDDDNSISQHWVSVVYTCPKVPTEGQQDQHATAPASPVLTSSPSTGRSNGPASKDSETSDSSNSSKDIHVSSSELESPLEDILARYTDDIPKDSLFDFLHRLRIAKAMKIADSRAALVGIRFLAIANLAFVQSDSTFQQKVALPMSEEPRQFQLPQQLSELLQPPESSGLQVPMEVQTFALMAIEALCCQKHINSEVYSALSANVNHGILFFVVRKAISQLKTSEELNEDGNPEIDFVEEEWRNVLFDVLKTIPSAASRAAENLHAAGILEILNDVLRLRTTKAFRTHSKIIQFLDSFLQSVNAAFGAYVSSNGLEVIAELVAFTAQEALDKLDRGQGIPEQYKSRIAEYQIPFYQQSTLKLGLKFLNRITGHANGPFSRHIRVLFDSKPFVDALNRILSLPACFGSAVWSGAINFMSNFLNNEPTSYSVVSESKLNSTFCELLDDPIELPVYTKGHQNVDEWLKKRQNKILPASEAMQAIPAAISALCLNEAGLKYFQNEEPFQNFLTVFESPAHLQAMETYEPHSQSEIATGLGSAFDELVRHHPGQSGLKGPITRAIVQMVKRVVDRCKNEAVSYGTGVALFIQDPEKSDKPTFSISGGRHALKGRISTGIDPSPLVNGDSRNPASESNGDIAMSDAQEVGDHDNELYLTVEDMVANSASPIGAKMIGQVVKFLSGFCSNTVSRKSLIDRGGVEIVLDLITSPVLSMTSTWHHPSLPSRAMDKLVGVLIDERPYLVIPAILHRLLDALRVLEPLIESSSQQAFFSPFTNPDEQSLEENGKSNATVSALDKGTDYVKALLAVKILADSLSSTFQYQTYNHRSSSTNLFATVNLADIYVEVAERLAKLHQSCVWEDIHLSMVSKASPSHEVFHGLRGLSNHSGLFAEDVLASLNIDVPARPEPIPDTENPSTTSNHQSPHGEERDVSAPVDAMTPGNNWPFAPGGARLGSWSTLMASVNNSKKDEVHSAKIENRNTLSQLFRDIPLSVGQLFFSLGRILLNRRSNDHYLKQNAFKVADQIAASTIQQLQFAPARECERKEHKYAYWLSMLSYLYHLFIDERPSPTVLTLFLLSFKNHDGFKVVQSMLDELTDGEAAYGTDSDYNAQVISKYKLGCVKSILQLYGFVVDPRHVTDAHQSQALTTRAAVERERPDYFTPGQFLVELRLLAIHPIKKLWDSGRGDNKNLIRDVIDVLRPVLEGDSETGAFTRENNILIRTKPIHKKWIPRQPDQLKALADTFGEDLAREALFRCYENHAHARDYCIALKDESLGYKRNPVPPSELQMPSKLRSEAAPDTSNSSSAPPIASSEERETREPEDEESMETSSSSSDSSEEPVRQSSRREDQPTTENISQPIRPPTVDELEDERNEIRESLIDRCLDLLNAFDDLSFELRDLITAACKSKSFAAQKDIGSTVLLSLISLQPSGDMDEDTAKRHIQQVGAYSLFLALILQTKEFFESTKEEVIEQLPILLELVKHNQGVDNDDYAKAVSHIMLVVEMLLQSDAEPVRVPWQSPSEGDPIEPPKPLEVVEPVLSLEAKESIFLASMKVLRHVGDNSKLALSIARVLVILTRDREIAAKMSNKPNLPSLFAMVRQMSGPSDPGLQSALILILRHIVEDDETLRQIMRSDIRGIFDVRSQSSYELSTYTRNLYQSIIRSPRIFVEVTEELVMIAKWDPRHPGSPILALKSSKKGKPETIETRPEDDAKDKAAPEVASEENPETETSTEKLERTDTERSRVPDLKMPVNENSDGLVHFILSELLNYKDVEDVDLSTKAPGHSNGDVDEDIDMTAAEIPEASSSDVSLLNGNSAQSSQTRRKFIPEQNRIYIYRCFLLQCLTELFSSYTKAKIDFINFRRRMDPAGTTPSKPRSLVLSYLLNTLIPVGSVSHADDVSSKKREQTSSWAMSVVNSLCSKTFERPYIKRDSDTSPFPDLNSYEEEPELLYVRKYVLEQSLKSFKEALAIVEPIEQRYSRVLKLADLFYRILLQKSPGTSTHNPDPLTLSQKMLAKIMYEKNFIAALTSSMAEIDLTYSGSKRVIKYILRPLRTLTEAANDLSLSSGIPGPSEIVDDEEFVSDSLDSDLEDAREETPDLFRNSSLGILAGGGESESDDEEVEDEEMYDDYMEEDDVYDDGMDYDEDEMEPNDPEEIISDEDEEMGGIGSAEDDNMVPLEHGESSMSEDDEDGDDVGEDDEEDDEDDDVSDPDSDDDDEGSGEDIEIAEDGLLIPADGVLHIGHPGGILSTHLAPDDDWATESNEEDEEIDGDDPNPVSLSFDDASRLVNEIEGLHQRMNHIANRLDTVQSIRSQVVVGDAADMDGEDDEYLEYDGDEEIAYEPGMDDEDDMDLAEDAHNRYFGIHTPERHMATMSGLIEYVRHGHGRGHHHHRMHNTGPRPRQADDGVNPLLLRPGRSHAIPPPEAGNYPHLPFGAESSPDTLRLLATMPPGGPGTVFNSIIQLFQGAPPAMGIMPAELDHAFGAVPPSWARQARGGIFGRMGEPTRIPQDDPISTTSFDILPTTTRWQEEARILFANSSYEKAGIVISAINRLLVPAARQALKEDMARQKKEHEEKEKKRAAEEQARIAQEKKEKEEREKKEQEEKEEKERLEAEAVAARQAEEAQTATETAVDEDQMSGVETTQTEEAQDSGEAPEASSAQEPAMRRVGDRMVDIVALGIDIGFYDALPPELQREVLIQAQAESTQAPSSSDQPVSSEIPQEFLDALPEDMRQEVLQEAAAVQRRLQREQLRQQANVQTEVDEIPDVETLLASLQDRGLRTQMLAEADEDLLSRLPPDVLAEARALGAGNPRSNFAQYVRAGGREHGFMNAPGEVLLRNGNARGEVPPRRSRPHQYVQILDKAGVATLLRLMFIPQQGSAKQSLNEILRCVCHNKQNRAEVVSILLSILQDGSSDSGSVERSFAHLTQRAKQTSTQKTPQPKGGNESNTPSGEMSPIMVVSQCLSTLTFLTQYQSKVTDFFLTEHETSTAYKPKSSHKGKSKDTKASRFPINALLSLLDRKLIIESSPIMESLAGLLQVITGPLFTLAKKKAEEKKEIKKKATEPEAVTNATGIEQAPRTGVAEQAEAANDSSQAQTAGTSTSTGPAGEDNNDTAQSTTDLKLETAKEPETPKKPRGITSPPEITDHNLRLIVNIVAARECGSKTFKNTLALVTHLCMVPKVKAIFGQELIRQADGFGKKVLLDLKDLSSQIENAQTGHDVQGMALSRFSPASSDQAKLLRVISALDYIFDAKRREFFSVTSTDSDEEVAENDRLTLLSLYENETFGPLWEILSKCLTSIRERGDMTSVSTILLPLVEVLMIVCKTPASPREAQTGAIPKDIVLSSPPPESPNSMEGLLFKFTDEHRKVINELVRASPKLMSGSFQILVENSKVLEFDNKRNYFSRKLHARNNNDAYQRQSYPTLQVNVRRDTTFLDSFRALSFKKPDEFKFGKLNVRFQGEEGVDAGGLTREWFQVLVQQIFNPNYALFNPMASDRLTYHPNPLSSVNEEHLNYFQFVGRVIGKALYEGRPLDCHFSRAVYKRMLGMHVSVKDMEAHDPNYYGSLKFILETKLADDMLGDFTFSTETEAFGEMKIVDLIENGRNVLVTDENKRDYVRLIVEHKLVTSIKDQLDHFLKGFYDIIPADLVSIFTEQELELLISGLPEIDVDDWKNNTEYQGYTPSSPPIVWFWRMVRSFDKEQRAKLLQFVTGTSKVPLNGFKELEGMNGFSRFSIHRDYGSERLPSAHTCFNQLDLPEYDSYEKLRDMMLLAITDGSGEFGFA</sequence>
<dbReference type="OrthoDB" id="8068875at2759"/>
<feature type="compositionally biased region" description="Basic and acidic residues" evidence="12">
    <location>
        <begin position="2808"/>
        <end position="2857"/>
    </location>
</feature>
<dbReference type="InterPro" id="IPR025527">
    <property type="entry name" value="HUWE1/Rev1_UBM"/>
</dbReference>
<feature type="region of interest" description="Disordered" evidence="12">
    <location>
        <begin position="271"/>
        <end position="320"/>
    </location>
</feature>
<evidence type="ECO:0000256" key="11">
    <source>
        <dbReference type="PROSITE-ProRule" id="PRU00104"/>
    </source>
</evidence>
<feature type="compositionally biased region" description="Basic and acidic residues" evidence="12">
    <location>
        <begin position="1582"/>
        <end position="1593"/>
    </location>
</feature>
<dbReference type="GO" id="GO:0000209">
    <property type="term" value="P:protein polyubiquitination"/>
    <property type="evidence" value="ECO:0007669"/>
    <property type="project" value="TreeGrafter"/>
</dbReference>
<evidence type="ECO:0000256" key="8">
    <source>
        <dbReference type="ARBA" id="ARBA00022816"/>
    </source>
</evidence>
<comment type="similarity">
    <text evidence="10">Belongs to the UPL family. TOM1/PTR1 subfamily.</text>
</comment>
<feature type="region of interest" description="Disordered" evidence="12">
    <location>
        <begin position="3171"/>
        <end position="3198"/>
    </location>
</feature>
<dbReference type="SMART" id="SM00119">
    <property type="entry name" value="HECTc"/>
    <property type="match status" value="1"/>
</dbReference>
<evidence type="ECO:0000256" key="12">
    <source>
        <dbReference type="SAM" id="MobiDB-lite"/>
    </source>
</evidence>
<feature type="region of interest" description="Disordered" evidence="12">
    <location>
        <begin position="2808"/>
        <end position="2910"/>
    </location>
</feature>
<evidence type="ECO:0000256" key="10">
    <source>
        <dbReference type="ARBA" id="ARBA00034494"/>
    </source>
</evidence>
<dbReference type="GO" id="GO:0005634">
    <property type="term" value="C:nucleus"/>
    <property type="evidence" value="ECO:0007669"/>
    <property type="project" value="UniProtKB-SubCell"/>
</dbReference>
<dbReference type="PANTHER" id="PTHR11254:SF67">
    <property type="entry name" value="E3 UBIQUITIN-PROTEIN LIGASE HUWE1"/>
    <property type="match status" value="1"/>
</dbReference>
<feature type="compositionally biased region" description="Low complexity" evidence="12">
    <location>
        <begin position="1545"/>
        <end position="1555"/>
    </location>
</feature>
<feature type="compositionally biased region" description="Acidic residues" evidence="12">
    <location>
        <begin position="2427"/>
        <end position="2464"/>
    </location>
</feature>
<dbReference type="PROSITE" id="PS50237">
    <property type="entry name" value="HECT"/>
    <property type="match status" value="1"/>
</dbReference>
<evidence type="ECO:0000256" key="4">
    <source>
        <dbReference type="ARBA" id="ARBA00012485"/>
    </source>
</evidence>
<dbReference type="CDD" id="cd00078">
    <property type="entry name" value="HECTc"/>
    <property type="match status" value="1"/>
</dbReference>
<dbReference type="GO" id="GO:0006511">
    <property type="term" value="P:ubiquitin-dependent protein catabolic process"/>
    <property type="evidence" value="ECO:0007669"/>
    <property type="project" value="TreeGrafter"/>
</dbReference>
<evidence type="ECO:0000259" key="13">
    <source>
        <dbReference type="PROSITE" id="PS50237"/>
    </source>
</evidence>
<feature type="compositionally biased region" description="Basic and acidic residues" evidence="12">
    <location>
        <begin position="1941"/>
        <end position="1959"/>
    </location>
</feature>
<feature type="compositionally biased region" description="Polar residues" evidence="12">
    <location>
        <begin position="3173"/>
        <end position="3196"/>
    </location>
</feature>
<dbReference type="EMBL" id="MU004236">
    <property type="protein sequence ID" value="KAF2668636.1"/>
    <property type="molecule type" value="Genomic_DNA"/>
</dbReference>
<keyword evidence="7 11" id="KW-0833">Ubl conjugation pathway</keyword>
<dbReference type="Pfam" id="PF14377">
    <property type="entry name" value="UBM"/>
    <property type="match status" value="2"/>
</dbReference>
<dbReference type="InterPro" id="IPR010314">
    <property type="entry name" value="E3_Ub_ligase_DUF913"/>
</dbReference>
<comment type="catalytic activity">
    <reaction evidence="1">
        <text>S-ubiquitinyl-[E2 ubiquitin-conjugating enzyme]-L-cysteine + [acceptor protein]-L-lysine = [E2 ubiquitin-conjugating enzyme]-L-cysteine + N(6)-ubiquitinyl-[acceptor protein]-L-lysine.</text>
        <dbReference type="EC" id="2.3.2.26"/>
    </reaction>
</comment>
<feature type="domain" description="HECT" evidence="13">
    <location>
        <begin position="3690"/>
        <end position="4027"/>
    </location>
</feature>
<feature type="compositionally biased region" description="Acidic residues" evidence="12">
    <location>
        <begin position="2497"/>
        <end position="2515"/>
    </location>
</feature>
<dbReference type="FunFam" id="3.30.2160.10:FF:000001">
    <property type="entry name" value="E3 ubiquitin-protein ligase NEDD4-like"/>
    <property type="match status" value="1"/>
</dbReference>
<dbReference type="FunFam" id="3.90.1750.10:FF:000003">
    <property type="entry name" value="E3 ubiquitin-protein ligase UPL1"/>
    <property type="match status" value="1"/>
</dbReference>
<comment type="pathway">
    <text evidence="3">Protein modification; protein ubiquitination.</text>
</comment>
<dbReference type="Gene3D" id="3.30.2410.10">
    <property type="entry name" value="Hect, E3 ligase catalytic domain"/>
    <property type="match status" value="1"/>
</dbReference>
<dbReference type="InterPro" id="IPR050409">
    <property type="entry name" value="E3_ubiq-protein_ligase"/>
</dbReference>
<keyword evidence="9" id="KW-0539">Nucleus</keyword>
<evidence type="ECO:0000256" key="7">
    <source>
        <dbReference type="ARBA" id="ARBA00022786"/>
    </source>
</evidence>
<dbReference type="GO" id="GO:0061630">
    <property type="term" value="F:ubiquitin protein ligase activity"/>
    <property type="evidence" value="ECO:0007669"/>
    <property type="project" value="UniProtKB-EC"/>
</dbReference>
<dbReference type="UniPathway" id="UPA00143"/>
<feature type="compositionally biased region" description="Low complexity" evidence="12">
    <location>
        <begin position="3336"/>
        <end position="3349"/>
    </location>
</feature>
<feature type="region of interest" description="Disordered" evidence="12">
    <location>
        <begin position="1146"/>
        <end position="1187"/>
    </location>
</feature>
<keyword evidence="15" id="KW-1185">Reference proteome</keyword>
<dbReference type="EC" id="2.3.2.26" evidence="4"/>
<dbReference type="Pfam" id="PF06025">
    <property type="entry name" value="DUF913"/>
    <property type="match status" value="1"/>
</dbReference>
<dbReference type="GO" id="GO:0051028">
    <property type="term" value="P:mRNA transport"/>
    <property type="evidence" value="ECO:0007669"/>
    <property type="project" value="UniProtKB-KW"/>
</dbReference>
<keyword evidence="5" id="KW-0813">Transport</keyword>
<evidence type="ECO:0000256" key="6">
    <source>
        <dbReference type="ARBA" id="ARBA00022679"/>
    </source>
</evidence>
<evidence type="ECO:0000256" key="5">
    <source>
        <dbReference type="ARBA" id="ARBA00022448"/>
    </source>
</evidence>
<evidence type="ECO:0000256" key="9">
    <source>
        <dbReference type="ARBA" id="ARBA00023242"/>
    </source>
</evidence>
<proteinExistence type="inferred from homology"/>
<feature type="region of interest" description="Disordered" evidence="12">
    <location>
        <begin position="1931"/>
        <end position="1985"/>
    </location>
</feature>
<feature type="active site" description="Glycyl thioester intermediate" evidence="11">
    <location>
        <position position="3994"/>
    </location>
</feature>
<feature type="region of interest" description="Disordered" evidence="12">
    <location>
        <begin position="2327"/>
        <end position="2464"/>
    </location>
</feature>
<feature type="region of interest" description="Disordered" evidence="12">
    <location>
        <begin position="857"/>
        <end position="881"/>
    </location>
</feature>
<organism evidence="14 15">
    <name type="scientific">Microthyrium microscopicum</name>
    <dbReference type="NCBI Taxonomy" id="703497"/>
    <lineage>
        <taxon>Eukaryota</taxon>
        <taxon>Fungi</taxon>
        <taxon>Dikarya</taxon>
        <taxon>Ascomycota</taxon>
        <taxon>Pezizomycotina</taxon>
        <taxon>Dothideomycetes</taxon>
        <taxon>Dothideomycetes incertae sedis</taxon>
        <taxon>Microthyriales</taxon>
        <taxon>Microthyriaceae</taxon>
        <taxon>Microthyrium</taxon>
    </lineage>
</organism>
<dbReference type="Gene3D" id="3.90.1750.10">
    <property type="entry name" value="Hect, E3 ligase catalytic domains"/>
    <property type="match status" value="1"/>
</dbReference>
<keyword evidence="8" id="KW-0509">mRNA transport</keyword>
<dbReference type="InterPro" id="IPR035983">
    <property type="entry name" value="Hect_E3_ubiquitin_ligase"/>
</dbReference>
<dbReference type="Pfam" id="PF06012">
    <property type="entry name" value="DUF908"/>
    <property type="match status" value="1"/>
</dbReference>
<feature type="compositionally biased region" description="Acidic residues" evidence="12">
    <location>
        <begin position="2356"/>
        <end position="2416"/>
    </location>
</feature>
<dbReference type="SUPFAM" id="SSF56204">
    <property type="entry name" value="Hect, E3 ligase catalytic domain"/>
    <property type="match status" value="1"/>
</dbReference>
<feature type="compositionally biased region" description="Low complexity" evidence="12">
    <location>
        <begin position="306"/>
        <end position="320"/>
    </location>
</feature>
<dbReference type="Proteomes" id="UP000799302">
    <property type="component" value="Unassembled WGS sequence"/>
</dbReference>
<protein>
    <recommendedName>
        <fullName evidence="4">HECT-type E3 ubiquitin transferase</fullName>
        <ecNumber evidence="4">2.3.2.26</ecNumber>
    </recommendedName>
</protein>
<evidence type="ECO:0000313" key="14">
    <source>
        <dbReference type="EMBL" id="KAF2668636.1"/>
    </source>
</evidence>
<feature type="compositionally biased region" description="Polar residues" evidence="12">
    <location>
        <begin position="1156"/>
        <end position="1166"/>
    </location>
</feature>
<feature type="compositionally biased region" description="Polar residues" evidence="12">
    <location>
        <begin position="870"/>
        <end position="879"/>
    </location>
</feature>
<name>A0A6A6UAK8_9PEZI</name>
<dbReference type="InterPro" id="IPR010309">
    <property type="entry name" value="E3_Ub_ligase_DUF908"/>
</dbReference>
<evidence type="ECO:0000313" key="15">
    <source>
        <dbReference type="Proteomes" id="UP000799302"/>
    </source>
</evidence>
<dbReference type="GO" id="GO:0005737">
    <property type="term" value="C:cytoplasm"/>
    <property type="evidence" value="ECO:0007669"/>
    <property type="project" value="TreeGrafter"/>
</dbReference>
<dbReference type="PANTHER" id="PTHR11254">
    <property type="entry name" value="HECT DOMAIN UBIQUITIN-PROTEIN LIGASE"/>
    <property type="match status" value="1"/>
</dbReference>
<feature type="region of interest" description="Disordered" evidence="12">
    <location>
        <begin position="3302"/>
        <end position="3388"/>
    </location>
</feature>
<feature type="region of interest" description="Disordered" evidence="12">
    <location>
        <begin position="1522"/>
        <end position="1610"/>
    </location>
</feature>
<feature type="compositionally biased region" description="Low complexity" evidence="12">
    <location>
        <begin position="2898"/>
        <end position="2907"/>
    </location>
</feature>
<keyword evidence="6" id="KW-0808">Transferase</keyword>
<dbReference type="Pfam" id="PF00632">
    <property type="entry name" value="HECT"/>
    <property type="match status" value="1"/>
</dbReference>
<dbReference type="InterPro" id="IPR000569">
    <property type="entry name" value="HECT_dom"/>
</dbReference>